<feature type="compositionally biased region" description="Polar residues" evidence="1">
    <location>
        <begin position="193"/>
        <end position="210"/>
    </location>
</feature>
<dbReference type="VEuPathDB" id="FungiDB:I7I51_03139"/>
<accession>A0A8A1MS90</accession>
<proteinExistence type="predicted"/>
<dbReference type="EMBL" id="CP069116">
    <property type="protein sequence ID" value="QSS66927.1"/>
    <property type="molecule type" value="Genomic_DNA"/>
</dbReference>
<feature type="compositionally biased region" description="Basic residues" evidence="1">
    <location>
        <begin position="174"/>
        <end position="191"/>
    </location>
</feature>
<reference evidence="2" key="1">
    <citation type="submission" date="2021-01" db="EMBL/GenBank/DDBJ databases">
        <title>Chromosome-level genome assembly of a human fungal pathogen reveals clustering of transcriptionally co-regulated genes.</title>
        <authorList>
            <person name="Voorhies M."/>
            <person name="Cohen S."/>
            <person name="Shea T.P."/>
            <person name="Petrus S."/>
            <person name="Munoz J.F."/>
            <person name="Poplawski S."/>
            <person name="Goldman W.E."/>
            <person name="Michael T."/>
            <person name="Cuomo C.A."/>
            <person name="Sil A."/>
            <person name="Beyhan S."/>
        </authorList>
    </citation>
    <scope>NUCLEOTIDE SEQUENCE</scope>
    <source>
        <strain evidence="2">WU24</strain>
    </source>
</reference>
<dbReference type="OrthoDB" id="4189618at2759"/>
<organism evidence="2 3">
    <name type="scientific">Ajellomyces capsulatus</name>
    <name type="common">Darling's disease fungus</name>
    <name type="synonym">Histoplasma capsulatum</name>
    <dbReference type="NCBI Taxonomy" id="5037"/>
    <lineage>
        <taxon>Eukaryota</taxon>
        <taxon>Fungi</taxon>
        <taxon>Dikarya</taxon>
        <taxon>Ascomycota</taxon>
        <taxon>Pezizomycotina</taxon>
        <taxon>Eurotiomycetes</taxon>
        <taxon>Eurotiomycetidae</taxon>
        <taxon>Onygenales</taxon>
        <taxon>Ajellomycetaceae</taxon>
        <taxon>Histoplasma</taxon>
    </lineage>
</organism>
<evidence type="ECO:0000313" key="2">
    <source>
        <dbReference type="EMBL" id="QSS66927.1"/>
    </source>
</evidence>
<sequence>MLKIDDEIILNEVRWRVGSMFMADLAARFNAEAPEIAEILIQSNLLSPEYREALSSHLPAWVSAGSKYNIIARKLGGKGSVVYLPYLGRTMLVPSILHHKAFIDWLHSRYETHYRPTGIDATAIIHLLQDAPRAASVEWEGRTAHDVIGSVFKHLWSKIPSTVIIPHNNVQSGAKRKKCQTKQPRVRKRKNGGAQNPMNQRPSPTGNDSDSPAVEAARVEGNARATCLLRTSSQPIIDARVTLPTAFGQIFMPQAQDTNTGCTDGIPSRSRQPARLNILAETASSRLYSEDIIAEA</sequence>
<protein>
    <submittedName>
        <fullName evidence="2">Uncharacterized protein</fullName>
    </submittedName>
</protein>
<feature type="region of interest" description="Disordered" evidence="1">
    <location>
        <begin position="170"/>
        <end position="217"/>
    </location>
</feature>
<name>A0A8A1MS90_AJECA</name>
<dbReference type="AlphaFoldDB" id="A0A8A1MS90"/>
<evidence type="ECO:0000313" key="3">
    <source>
        <dbReference type="Proteomes" id="UP000663671"/>
    </source>
</evidence>
<gene>
    <name evidence="2" type="ORF">I7I51_03139</name>
</gene>
<evidence type="ECO:0000256" key="1">
    <source>
        <dbReference type="SAM" id="MobiDB-lite"/>
    </source>
</evidence>
<dbReference type="Proteomes" id="UP000663671">
    <property type="component" value="Chromosome 6"/>
</dbReference>